<proteinExistence type="predicted"/>
<dbReference type="Proteomes" id="UP000466187">
    <property type="component" value="Chromosome"/>
</dbReference>
<accession>A0A7I7WLP8</accession>
<gene>
    <name evidence="2" type="ORF">MGAD_22370</name>
</gene>
<evidence type="ECO:0000259" key="1">
    <source>
        <dbReference type="Pfam" id="PF10589"/>
    </source>
</evidence>
<name>A0A7I7WLP8_MYCGU</name>
<organism evidence="2 3">
    <name type="scientific">Mycolicibacterium gadium</name>
    <name type="common">Mycobacterium gadium</name>
    <dbReference type="NCBI Taxonomy" id="1794"/>
    <lineage>
        <taxon>Bacteria</taxon>
        <taxon>Bacillati</taxon>
        <taxon>Actinomycetota</taxon>
        <taxon>Actinomycetes</taxon>
        <taxon>Mycobacteriales</taxon>
        <taxon>Mycobacteriaceae</taxon>
        <taxon>Mycolicibacterium</taxon>
    </lineage>
</organism>
<feature type="domain" description="NADH-ubiquinone oxidoreductase 51kDa subunit iron-sulphur binding" evidence="1">
    <location>
        <begin position="8"/>
        <end position="59"/>
    </location>
</feature>
<dbReference type="SUPFAM" id="SSF140490">
    <property type="entry name" value="Nqo1C-terminal domain-like"/>
    <property type="match status" value="1"/>
</dbReference>
<dbReference type="Gene3D" id="1.20.1440.230">
    <property type="entry name" value="NADH-ubiquinone oxidoreductase 51kDa subunit, iron-sulphur binding domain"/>
    <property type="match status" value="1"/>
</dbReference>
<dbReference type="InterPro" id="IPR019575">
    <property type="entry name" value="Nuop51_4Fe4S-bd"/>
</dbReference>
<dbReference type="Pfam" id="PF10589">
    <property type="entry name" value="NADH_4Fe-4S"/>
    <property type="match status" value="1"/>
</dbReference>
<sequence>MDLHGKVELVIAGNAVVKDLDEVARWGALVHATSRCGLGATAANPILTTLEKFPEIYRQRLRTGEHTLLASFDLDAALAGHEKARIELQSGETT</sequence>
<dbReference type="EMBL" id="AP022608">
    <property type="protein sequence ID" value="BBZ17902.1"/>
    <property type="molecule type" value="Genomic_DNA"/>
</dbReference>
<reference evidence="2 3" key="1">
    <citation type="journal article" date="2019" name="Emerg. Microbes Infect.">
        <title>Comprehensive subspecies identification of 175 nontuberculous mycobacteria species based on 7547 genomic profiles.</title>
        <authorList>
            <person name="Matsumoto Y."/>
            <person name="Kinjo T."/>
            <person name="Motooka D."/>
            <person name="Nabeya D."/>
            <person name="Jung N."/>
            <person name="Uechi K."/>
            <person name="Horii T."/>
            <person name="Iida T."/>
            <person name="Fujita J."/>
            <person name="Nakamura S."/>
        </authorList>
    </citation>
    <scope>NUCLEOTIDE SEQUENCE [LARGE SCALE GENOMIC DNA]</scope>
    <source>
        <strain evidence="2 3">JCM 12688</strain>
    </source>
</reference>
<dbReference type="GO" id="GO:0051539">
    <property type="term" value="F:4 iron, 4 sulfur cluster binding"/>
    <property type="evidence" value="ECO:0007669"/>
    <property type="project" value="InterPro"/>
</dbReference>
<dbReference type="InterPro" id="IPR037207">
    <property type="entry name" value="Nuop51_4Fe4S-bd_sf"/>
</dbReference>
<protein>
    <recommendedName>
        <fullName evidence="1">NADH-ubiquinone oxidoreductase 51kDa subunit iron-sulphur binding domain-containing protein</fullName>
    </recommendedName>
</protein>
<dbReference type="AlphaFoldDB" id="A0A7I7WLP8"/>
<dbReference type="KEGG" id="mgad:MGAD_22370"/>
<evidence type="ECO:0000313" key="3">
    <source>
        <dbReference type="Proteomes" id="UP000466187"/>
    </source>
</evidence>
<evidence type="ECO:0000313" key="2">
    <source>
        <dbReference type="EMBL" id="BBZ17902.1"/>
    </source>
</evidence>